<evidence type="ECO:0000313" key="9">
    <source>
        <dbReference type="Proteomes" id="UP000318416"/>
    </source>
</evidence>
<dbReference type="GO" id="GO:0016301">
    <property type="term" value="F:kinase activity"/>
    <property type="evidence" value="ECO:0007669"/>
    <property type="project" value="InterPro"/>
</dbReference>
<comment type="caution">
    <text evidence="8">The sequence shown here is derived from an EMBL/GenBank/DDBJ whole genome shotgun (WGS) entry which is preliminary data.</text>
</comment>
<evidence type="ECO:0000256" key="1">
    <source>
        <dbReference type="ARBA" id="ARBA00004651"/>
    </source>
</evidence>
<dbReference type="AlphaFoldDB" id="A0A561EIS1"/>
<evidence type="ECO:0000256" key="2">
    <source>
        <dbReference type="ARBA" id="ARBA00022475"/>
    </source>
</evidence>
<evidence type="ECO:0000256" key="3">
    <source>
        <dbReference type="ARBA" id="ARBA00022692"/>
    </source>
</evidence>
<sequence length="498" mass="51671">MGALNELDRQLFVRFAARRLRGADPWLPRLTHAADHGVLWLASAAVLGASGSRTARRAALRGVGSLLIASAVANLPAKYAARRPRPLLDPVPVVRRLLKQPVTSSFPSGHSASAAAFATGLALESPLLGAVAAPVAAGVMASRVYVGVHYPGDVLAGAALGAGAAALTLRWWPRRPNRPAATAPPHLDAPALPRGAGLSVVVNISAGPGVPPRGGQGPDPVVEELRALLTEAEIQVCGPGDDLAELMDRAAARAVRAGGALGVCGGDGTVNLAATVAARELLPLAVFPGGTLNHFAVDLGSPTLRATAEAVETGSAAAVDLGRLRGDGLDRIFLNTFSIGVYPDLVRVRERLEKRLGKWPALGVALVRVLAAAEPVPVAVSGVPRRLWLLFAGNGAYDPPGFAPSHRSRLDDGLLDIRVVDGSRPFARTRLLAAFLSGTLGRSRVYREARLPALDLTDLRGVGHLALDGEAVPAPDRLLLGKASRPLTVYRPAHPAVP</sequence>
<keyword evidence="9" id="KW-1185">Reference proteome</keyword>
<evidence type="ECO:0000256" key="6">
    <source>
        <dbReference type="ARBA" id="ARBA00023136"/>
    </source>
</evidence>
<dbReference type="SUPFAM" id="SSF111331">
    <property type="entry name" value="NAD kinase/diacylglycerol kinase-like"/>
    <property type="match status" value="1"/>
</dbReference>
<keyword evidence="3" id="KW-0812">Transmembrane</keyword>
<keyword evidence="4" id="KW-0378">Hydrolase</keyword>
<proteinExistence type="predicted"/>
<keyword evidence="6" id="KW-0472">Membrane</keyword>
<dbReference type="Pfam" id="PF01569">
    <property type="entry name" value="PAP2"/>
    <property type="match status" value="1"/>
</dbReference>
<dbReference type="Gene3D" id="1.20.144.10">
    <property type="entry name" value="Phosphatidic acid phosphatase type 2/haloperoxidase"/>
    <property type="match status" value="1"/>
</dbReference>
<evidence type="ECO:0000313" key="8">
    <source>
        <dbReference type="EMBL" id="TWE15462.1"/>
    </source>
</evidence>
<dbReference type="OrthoDB" id="5242960at2"/>
<dbReference type="SMART" id="SM00046">
    <property type="entry name" value="DAGKc"/>
    <property type="match status" value="1"/>
</dbReference>
<dbReference type="EMBL" id="VIVR01000001">
    <property type="protein sequence ID" value="TWE15462.1"/>
    <property type="molecule type" value="Genomic_DNA"/>
</dbReference>
<evidence type="ECO:0000256" key="5">
    <source>
        <dbReference type="ARBA" id="ARBA00022989"/>
    </source>
</evidence>
<dbReference type="InterPro" id="IPR016064">
    <property type="entry name" value="NAD/diacylglycerol_kinase_sf"/>
</dbReference>
<dbReference type="GO" id="GO:0016787">
    <property type="term" value="F:hydrolase activity"/>
    <property type="evidence" value="ECO:0007669"/>
    <property type="project" value="UniProtKB-KW"/>
</dbReference>
<name>A0A561EIS1_9ACTN</name>
<feature type="domain" description="DAGKc" evidence="7">
    <location>
        <begin position="193"/>
        <end position="328"/>
    </location>
</feature>
<dbReference type="InterPro" id="IPR036938">
    <property type="entry name" value="PAP2/HPO_sf"/>
</dbReference>
<dbReference type="InterPro" id="IPR017438">
    <property type="entry name" value="ATP-NAD_kinase_N"/>
</dbReference>
<dbReference type="RefSeq" id="WP_145786943.1">
    <property type="nucleotide sequence ID" value="NZ_BAAABR010000014.1"/>
</dbReference>
<organism evidence="8 9">
    <name type="scientific">Kitasatospora atroaurantiaca</name>
    <dbReference type="NCBI Taxonomy" id="285545"/>
    <lineage>
        <taxon>Bacteria</taxon>
        <taxon>Bacillati</taxon>
        <taxon>Actinomycetota</taxon>
        <taxon>Actinomycetes</taxon>
        <taxon>Kitasatosporales</taxon>
        <taxon>Streptomycetaceae</taxon>
        <taxon>Kitasatospora</taxon>
    </lineage>
</organism>
<dbReference type="PROSITE" id="PS50146">
    <property type="entry name" value="DAGK"/>
    <property type="match status" value="1"/>
</dbReference>
<keyword evidence="2" id="KW-1003">Cell membrane</keyword>
<gene>
    <name evidence="8" type="ORF">FB465_0356</name>
</gene>
<dbReference type="PANTHER" id="PTHR14969:SF62">
    <property type="entry name" value="DECAPRENYLPHOSPHORYL-5-PHOSPHORIBOSE PHOSPHATASE RV3807C-RELATED"/>
    <property type="match status" value="1"/>
</dbReference>
<reference evidence="8 9" key="1">
    <citation type="submission" date="2019-06" db="EMBL/GenBank/DDBJ databases">
        <title>Sequencing the genomes of 1000 actinobacteria strains.</title>
        <authorList>
            <person name="Klenk H.-P."/>
        </authorList>
    </citation>
    <scope>NUCLEOTIDE SEQUENCE [LARGE SCALE GENOMIC DNA]</scope>
    <source>
        <strain evidence="8 9">DSM 41649</strain>
    </source>
</reference>
<dbReference type="InterPro" id="IPR001206">
    <property type="entry name" value="Diacylglycerol_kinase_cat_dom"/>
</dbReference>
<dbReference type="Gene3D" id="3.40.50.10330">
    <property type="entry name" value="Probable inorganic polyphosphate/atp-NAD kinase, domain 1"/>
    <property type="match status" value="1"/>
</dbReference>
<evidence type="ECO:0000256" key="4">
    <source>
        <dbReference type="ARBA" id="ARBA00022801"/>
    </source>
</evidence>
<comment type="subcellular location">
    <subcellularLocation>
        <location evidence="1">Cell membrane</location>
        <topology evidence="1">Multi-pass membrane protein</topology>
    </subcellularLocation>
</comment>
<dbReference type="GO" id="GO:0005886">
    <property type="term" value="C:plasma membrane"/>
    <property type="evidence" value="ECO:0007669"/>
    <property type="project" value="UniProtKB-SubCell"/>
</dbReference>
<keyword evidence="5" id="KW-1133">Transmembrane helix</keyword>
<dbReference type="Gene3D" id="2.60.200.40">
    <property type="match status" value="1"/>
</dbReference>
<dbReference type="Pfam" id="PF00781">
    <property type="entry name" value="DAGK_cat"/>
    <property type="match status" value="1"/>
</dbReference>
<evidence type="ECO:0000259" key="7">
    <source>
        <dbReference type="PROSITE" id="PS50146"/>
    </source>
</evidence>
<accession>A0A561EIS1</accession>
<dbReference type="CDD" id="cd01610">
    <property type="entry name" value="PAP2_like"/>
    <property type="match status" value="1"/>
</dbReference>
<dbReference type="SMART" id="SM00014">
    <property type="entry name" value="acidPPc"/>
    <property type="match status" value="1"/>
</dbReference>
<dbReference type="Proteomes" id="UP000318416">
    <property type="component" value="Unassembled WGS sequence"/>
</dbReference>
<dbReference type="SUPFAM" id="SSF48317">
    <property type="entry name" value="Acid phosphatase/Vanadium-dependent haloperoxidase"/>
    <property type="match status" value="1"/>
</dbReference>
<protein>
    <submittedName>
        <fullName evidence="8">Undecaprenyl-diphosphatase</fullName>
    </submittedName>
</protein>
<dbReference type="PANTHER" id="PTHR14969">
    <property type="entry name" value="SPHINGOSINE-1-PHOSPHATE PHOSPHOHYDROLASE"/>
    <property type="match status" value="1"/>
</dbReference>
<dbReference type="InterPro" id="IPR000326">
    <property type="entry name" value="PAP2/HPO"/>
</dbReference>